<keyword evidence="5" id="KW-1185">Reference proteome</keyword>
<dbReference type="Proteomes" id="UP000037848">
    <property type="component" value="Unassembled WGS sequence"/>
</dbReference>
<dbReference type="PANTHER" id="PTHR46401:SF2">
    <property type="entry name" value="GLYCOSYLTRANSFERASE WBBK-RELATED"/>
    <property type="match status" value="1"/>
</dbReference>
<evidence type="ECO:0000313" key="5">
    <source>
        <dbReference type="Proteomes" id="UP000037848"/>
    </source>
</evidence>
<accession>A0A0N1EN35</accession>
<dbReference type="RefSeq" id="WP_054452771.1">
    <property type="nucleotide sequence ID" value="NZ_LHPH01000002.1"/>
</dbReference>
<evidence type="ECO:0000259" key="3">
    <source>
        <dbReference type="Pfam" id="PF13439"/>
    </source>
</evidence>
<dbReference type="Pfam" id="PF00534">
    <property type="entry name" value="Glycos_transf_1"/>
    <property type="match status" value="1"/>
</dbReference>
<evidence type="ECO:0000259" key="2">
    <source>
        <dbReference type="Pfam" id="PF00534"/>
    </source>
</evidence>
<dbReference type="OrthoDB" id="9775208at2"/>
<dbReference type="Pfam" id="PF13439">
    <property type="entry name" value="Glyco_transf_4"/>
    <property type="match status" value="1"/>
</dbReference>
<dbReference type="SUPFAM" id="SSF53756">
    <property type="entry name" value="UDP-Glycosyltransferase/glycogen phosphorylase"/>
    <property type="match status" value="1"/>
</dbReference>
<comment type="caution">
    <text evidence="4">The sequence shown here is derived from an EMBL/GenBank/DDBJ whole genome shotgun (WGS) entry which is preliminary data.</text>
</comment>
<dbReference type="GO" id="GO:0016757">
    <property type="term" value="F:glycosyltransferase activity"/>
    <property type="evidence" value="ECO:0007669"/>
    <property type="project" value="InterPro"/>
</dbReference>
<dbReference type="PATRIC" id="fig|187330.3.peg.515"/>
<feature type="domain" description="Glycosyltransferase subfamily 4-like N-terminal" evidence="3">
    <location>
        <begin position="70"/>
        <end position="176"/>
    </location>
</feature>
<dbReference type="EMBL" id="LHPH01000002">
    <property type="protein sequence ID" value="KPH65140.1"/>
    <property type="molecule type" value="Genomic_DNA"/>
</dbReference>
<keyword evidence="1" id="KW-0808">Transferase</keyword>
<gene>
    <name evidence="4" type="ORF">ADS77_02390</name>
</gene>
<feature type="domain" description="Glycosyl transferase family 1" evidence="2">
    <location>
        <begin position="188"/>
        <end position="332"/>
    </location>
</feature>
<dbReference type="PANTHER" id="PTHR46401">
    <property type="entry name" value="GLYCOSYLTRANSFERASE WBBK-RELATED"/>
    <property type="match status" value="1"/>
</dbReference>
<dbReference type="GO" id="GO:0009103">
    <property type="term" value="P:lipopolysaccharide biosynthetic process"/>
    <property type="evidence" value="ECO:0007669"/>
    <property type="project" value="TreeGrafter"/>
</dbReference>
<proteinExistence type="predicted"/>
<dbReference type="Gene3D" id="3.40.50.2000">
    <property type="entry name" value="Glycogen Phosphorylase B"/>
    <property type="match status" value="2"/>
</dbReference>
<evidence type="ECO:0008006" key="6">
    <source>
        <dbReference type="Google" id="ProtNLM"/>
    </source>
</evidence>
<dbReference type="InterPro" id="IPR028098">
    <property type="entry name" value="Glyco_trans_4-like_N"/>
</dbReference>
<organism evidence="4 5">
    <name type="scientific">Pseudoalteromonas porphyrae</name>
    <dbReference type="NCBI Taxonomy" id="187330"/>
    <lineage>
        <taxon>Bacteria</taxon>
        <taxon>Pseudomonadati</taxon>
        <taxon>Pseudomonadota</taxon>
        <taxon>Gammaproteobacteria</taxon>
        <taxon>Alteromonadales</taxon>
        <taxon>Pseudoalteromonadaceae</taxon>
        <taxon>Pseudoalteromonas</taxon>
    </lineage>
</organism>
<dbReference type="InterPro" id="IPR001296">
    <property type="entry name" value="Glyco_trans_1"/>
</dbReference>
<dbReference type="AlphaFoldDB" id="A0A0N1EN35"/>
<protein>
    <recommendedName>
        <fullName evidence="6">Glycosyl transferase family 1 domain-containing protein</fullName>
    </recommendedName>
</protein>
<reference evidence="4 5" key="1">
    <citation type="submission" date="2015-08" db="EMBL/GenBank/DDBJ databases">
        <title>Draft Genome Sequence of Pseudoalteromonas porphyrae UCD-SED14.</title>
        <authorList>
            <person name="Coil D.A."/>
            <person name="Jospin G."/>
            <person name="Lee R.D."/>
            <person name="Eisen J.A."/>
        </authorList>
    </citation>
    <scope>NUCLEOTIDE SEQUENCE [LARGE SCALE GENOMIC DNA]</scope>
    <source>
        <strain evidence="4 5">UCD-SED14</strain>
    </source>
</reference>
<name>A0A0N1EN35_9GAMM</name>
<sequence>MKNTIVNFCNYYYGSKVYKELFFHLNAINFNTYSIVATKSADVVTENFDLKVQTYGCLNLLSRLFYSYKIYRISRLIDCQLPLSEIKFIHAHTLYSDGIVAFLFSRKINKELIITIRTTDVALGFKFYFHYKWLAKKALAYANKIVFVAPAHKVKFQQYFGHCYDNKIIVIPNGIDKFYLENKLTSAVHKNKNHVALYVGTVNKNKNLKASIIAFFNVSVNSDDEFRVVGGTYKEYVDIYGELPVNLIHRVNFLGKLSKEQVLEQMRASTLFIMVSHSETFGLVYIEAISQCLPIVYTLGQGVDGYFNDGEFGYRADSNDIDSISHAISRTTSDFPHGLGPFVENPANNFSWESIATIYKEQVYK</sequence>
<evidence type="ECO:0000256" key="1">
    <source>
        <dbReference type="ARBA" id="ARBA00022679"/>
    </source>
</evidence>
<dbReference type="CDD" id="cd03801">
    <property type="entry name" value="GT4_PimA-like"/>
    <property type="match status" value="1"/>
</dbReference>
<evidence type="ECO:0000313" key="4">
    <source>
        <dbReference type="EMBL" id="KPH65140.1"/>
    </source>
</evidence>